<reference evidence="2" key="1">
    <citation type="journal article" date="2020" name="BMC Genomics">
        <title>Correction to: Identification and distribution of gene clusters required for synthesis of sphingolipid metabolism inhibitors in diverse species of the filamentous fungus Fusarium.</title>
        <authorList>
            <person name="Kim H.S."/>
            <person name="Lohmar J.M."/>
            <person name="Busman M."/>
            <person name="Brown D.W."/>
            <person name="Naumann T.A."/>
            <person name="Divon H.H."/>
            <person name="Lysoe E."/>
            <person name="Uhlig S."/>
            <person name="Proctor R.H."/>
        </authorList>
    </citation>
    <scope>NUCLEOTIDE SEQUENCE</scope>
    <source>
        <strain evidence="2">NRRL 20472</strain>
    </source>
</reference>
<evidence type="ECO:0000313" key="3">
    <source>
        <dbReference type="Proteomes" id="UP000622797"/>
    </source>
</evidence>
<comment type="caution">
    <text evidence="2">The sequence shown here is derived from an EMBL/GenBank/DDBJ whole genome shotgun (WGS) entry which is preliminary data.</text>
</comment>
<dbReference type="Proteomes" id="UP000622797">
    <property type="component" value="Unassembled WGS sequence"/>
</dbReference>
<gene>
    <name evidence="2" type="ORF">FSARC_1663</name>
</gene>
<dbReference type="Pfam" id="PF24864">
    <property type="entry name" value="DUF7730"/>
    <property type="match status" value="1"/>
</dbReference>
<evidence type="ECO:0000313" key="2">
    <source>
        <dbReference type="EMBL" id="KAF4971503.1"/>
    </source>
</evidence>
<keyword evidence="3" id="KW-1185">Reference proteome</keyword>
<dbReference type="AlphaFoldDB" id="A0A8H4U845"/>
<organism evidence="2 3">
    <name type="scientific">Fusarium sarcochroum</name>
    <dbReference type="NCBI Taxonomy" id="1208366"/>
    <lineage>
        <taxon>Eukaryota</taxon>
        <taxon>Fungi</taxon>
        <taxon>Dikarya</taxon>
        <taxon>Ascomycota</taxon>
        <taxon>Pezizomycotina</taxon>
        <taxon>Sordariomycetes</taxon>
        <taxon>Hypocreomycetidae</taxon>
        <taxon>Hypocreales</taxon>
        <taxon>Nectriaceae</taxon>
        <taxon>Fusarium</taxon>
        <taxon>Fusarium lateritium species complex</taxon>
    </lineage>
</organism>
<feature type="domain" description="DUF7730" evidence="1">
    <location>
        <begin position="11"/>
        <end position="127"/>
    </location>
</feature>
<dbReference type="OrthoDB" id="4757095at2759"/>
<reference evidence="2" key="2">
    <citation type="submission" date="2020-05" db="EMBL/GenBank/DDBJ databases">
        <authorList>
            <person name="Kim H.-S."/>
            <person name="Proctor R.H."/>
            <person name="Brown D.W."/>
        </authorList>
    </citation>
    <scope>NUCLEOTIDE SEQUENCE</scope>
    <source>
        <strain evidence="2">NRRL 20472</strain>
    </source>
</reference>
<protein>
    <recommendedName>
        <fullName evidence="1">DUF7730 domain-containing protein</fullName>
    </recommendedName>
</protein>
<evidence type="ECO:0000259" key="1">
    <source>
        <dbReference type="Pfam" id="PF24864"/>
    </source>
</evidence>
<sequence>MNVKFNTGLRQSESPLFAKVPSEIRRMIFLELFGNRQVHITLNQSKSNDVSFRREGRPLSGRKWAHCVCRRHPDSDVHSHSEEDHKWVFLSAGIAFTCKRAFEQGLKILYGTNTLIFDFTLEFDDLKKFWRWRPRMNNLNLNLEFVVGVDFLDDEGLGPDGPGMADRFTELCKILYRFTKKNKLSVRISISRYCEELPPSPEVKTAGLKDIKAGLEILARREHVTGKLSVSHCLVDELREMLATSAGISQRFEVLGRESEYEEFDIHGEDSDEFPYDDAYWFHRNYHYEGSDSEVTELGNEY</sequence>
<dbReference type="PANTHER" id="PTHR38790">
    <property type="entry name" value="2EXR DOMAIN-CONTAINING PROTEIN-RELATED"/>
    <property type="match status" value="1"/>
</dbReference>
<dbReference type="InterPro" id="IPR056632">
    <property type="entry name" value="DUF7730"/>
</dbReference>
<dbReference type="PANTHER" id="PTHR38790:SF4">
    <property type="entry name" value="2EXR DOMAIN-CONTAINING PROTEIN"/>
    <property type="match status" value="1"/>
</dbReference>
<dbReference type="EMBL" id="JABEXW010000092">
    <property type="protein sequence ID" value="KAF4971503.1"/>
    <property type="molecule type" value="Genomic_DNA"/>
</dbReference>
<name>A0A8H4U845_9HYPO</name>
<proteinExistence type="predicted"/>
<accession>A0A8H4U845</accession>